<dbReference type="EMBL" id="MEWA01000028">
    <property type="protein sequence ID" value="OGC69096.1"/>
    <property type="molecule type" value="Genomic_DNA"/>
</dbReference>
<feature type="transmembrane region" description="Helical" evidence="1">
    <location>
        <begin position="170"/>
        <end position="195"/>
    </location>
</feature>
<organism evidence="2 3">
    <name type="scientific">candidate division WWE3 bacterium RIFOXYC1_FULL_39_7</name>
    <dbReference type="NCBI Taxonomy" id="1802643"/>
    <lineage>
        <taxon>Bacteria</taxon>
        <taxon>Katanobacteria</taxon>
    </lineage>
</organism>
<proteinExistence type="predicted"/>
<reference evidence="2 3" key="1">
    <citation type="journal article" date="2016" name="Nat. Commun.">
        <title>Thousands of microbial genomes shed light on interconnected biogeochemical processes in an aquifer system.</title>
        <authorList>
            <person name="Anantharaman K."/>
            <person name="Brown C.T."/>
            <person name="Hug L.A."/>
            <person name="Sharon I."/>
            <person name="Castelle C.J."/>
            <person name="Probst A.J."/>
            <person name="Thomas B.C."/>
            <person name="Singh A."/>
            <person name="Wilkins M.J."/>
            <person name="Karaoz U."/>
            <person name="Brodie E.L."/>
            <person name="Williams K.H."/>
            <person name="Hubbard S.S."/>
            <person name="Banfield J.F."/>
        </authorList>
    </citation>
    <scope>NUCLEOTIDE SEQUENCE [LARGE SCALE GENOMIC DNA]</scope>
</reference>
<feature type="transmembrane region" description="Helical" evidence="1">
    <location>
        <begin position="145"/>
        <end position="163"/>
    </location>
</feature>
<evidence type="ECO:0000313" key="3">
    <source>
        <dbReference type="Proteomes" id="UP000179113"/>
    </source>
</evidence>
<feature type="transmembrane region" description="Helical" evidence="1">
    <location>
        <begin position="83"/>
        <end position="111"/>
    </location>
</feature>
<comment type="caution">
    <text evidence="2">The sequence shown here is derived from an EMBL/GenBank/DDBJ whole genome shotgun (WGS) entry which is preliminary data.</text>
</comment>
<keyword evidence="1" id="KW-0812">Transmembrane</keyword>
<keyword evidence="1" id="KW-0472">Membrane</keyword>
<evidence type="ECO:0008006" key="4">
    <source>
        <dbReference type="Google" id="ProtNLM"/>
    </source>
</evidence>
<accession>A0A1F4WI93</accession>
<gene>
    <name evidence="2" type="ORF">A2415_05385</name>
</gene>
<name>A0A1F4WI93_UNCKA</name>
<dbReference type="AlphaFoldDB" id="A0A1F4WI93"/>
<keyword evidence="1" id="KW-1133">Transmembrane helix</keyword>
<evidence type="ECO:0000256" key="1">
    <source>
        <dbReference type="SAM" id="Phobius"/>
    </source>
</evidence>
<sequence length="262" mass="29664">MPKPKILILIFLCSLILFLPIIREPSIFLARGNDLEEFFWPTYYFTKHSILTYHQIPLWNNSILSGTPLVTDPQAPIFYLPNIIFLFLPLDMAFVLSSLVHTAIAGLGMFLLTKHTLKTTTKISLLAGFLYILSPNLASHIEAGHFGLLTAWAWIPFVFLFTIKLAQSSTFFATIALALFLSALFYTHLVTFLIVTSTTIPLYFYFLPKKHAKTALPYLMVALLTFGLTAVALLPQLAWQPFSTRHILLTSPDLYPKWTSFS</sequence>
<dbReference type="Proteomes" id="UP000179113">
    <property type="component" value="Unassembled WGS sequence"/>
</dbReference>
<protein>
    <recommendedName>
        <fullName evidence="4">Glycosyltransferase RgtA/B/C/D-like domain-containing protein</fullName>
    </recommendedName>
</protein>
<evidence type="ECO:0000313" key="2">
    <source>
        <dbReference type="EMBL" id="OGC69096.1"/>
    </source>
</evidence>
<feature type="transmembrane region" description="Helical" evidence="1">
    <location>
        <begin position="215"/>
        <end position="235"/>
    </location>
</feature>